<dbReference type="Proteomes" id="UP000285092">
    <property type="component" value="Unassembled WGS sequence"/>
</dbReference>
<protein>
    <recommendedName>
        <fullName evidence="3">TlpA family protein disulfide reductase</fullName>
    </recommendedName>
</protein>
<dbReference type="EMBL" id="QXFK01000016">
    <property type="protein sequence ID" value="RIV77926.1"/>
    <property type="molecule type" value="Genomic_DNA"/>
</dbReference>
<comment type="caution">
    <text evidence="1">The sequence shown here is derived from an EMBL/GenBank/DDBJ whole genome shotgun (WGS) entry which is preliminary data.</text>
</comment>
<dbReference type="RefSeq" id="WP_119513036.1">
    <property type="nucleotide sequence ID" value="NZ_QXFK01000016.1"/>
</dbReference>
<keyword evidence="2" id="KW-1185">Reference proteome</keyword>
<evidence type="ECO:0000313" key="2">
    <source>
        <dbReference type="Proteomes" id="UP000285092"/>
    </source>
</evidence>
<dbReference type="InterPro" id="IPR036249">
    <property type="entry name" value="Thioredoxin-like_sf"/>
</dbReference>
<gene>
    <name evidence="1" type="ORF">D2V04_08455</name>
</gene>
<dbReference type="AlphaFoldDB" id="A0A418NH45"/>
<name>A0A418NH45_9SPHN</name>
<sequence>MQIGIVGLPAPPLRGIRWIDSAGEERGPLELTDLGNKYRILYFFQDWCGGCHTHGFPTLVRLVAELSGHDVG</sequence>
<evidence type="ECO:0008006" key="3">
    <source>
        <dbReference type="Google" id="ProtNLM"/>
    </source>
</evidence>
<organism evidence="1 2">
    <name type="scientific">Pelagerythrobacter aerophilus</name>
    <dbReference type="NCBI Taxonomy" id="2306995"/>
    <lineage>
        <taxon>Bacteria</taxon>
        <taxon>Pseudomonadati</taxon>
        <taxon>Pseudomonadota</taxon>
        <taxon>Alphaproteobacteria</taxon>
        <taxon>Sphingomonadales</taxon>
        <taxon>Erythrobacteraceae</taxon>
        <taxon>Pelagerythrobacter</taxon>
    </lineage>
</organism>
<dbReference type="OrthoDB" id="9811352at2"/>
<evidence type="ECO:0000313" key="1">
    <source>
        <dbReference type="EMBL" id="RIV77926.1"/>
    </source>
</evidence>
<dbReference type="SUPFAM" id="SSF52833">
    <property type="entry name" value="Thioredoxin-like"/>
    <property type="match status" value="1"/>
</dbReference>
<dbReference type="Gene3D" id="3.40.30.10">
    <property type="entry name" value="Glutaredoxin"/>
    <property type="match status" value="1"/>
</dbReference>
<accession>A0A418NH45</accession>
<proteinExistence type="predicted"/>
<reference evidence="1 2" key="1">
    <citation type="submission" date="2018-08" db="EMBL/GenBank/DDBJ databases">
        <title>Altererythrobacter sp.Ery1 and Ery12, the genome sequencing of novel strains in genus Alterythrobacter.</title>
        <authorList>
            <person name="Cheng H."/>
            <person name="Wu Y.-H."/>
            <person name="Fang C."/>
            <person name="Xu X.-W."/>
        </authorList>
    </citation>
    <scope>NUCLEOTIDE SEQUENCE [LARGE SCALE GENOMIC DNA]</scope>
    <source>
        <strain evidence="1 2">Ery1</strain>
    </source>
</reference>